<dbReference type="EMBL" id="WQLB01000010">
    <property type="protein sequence ID" value="MVN86954.1"/>
    <property type="molecule type" value="Genomic_DNA"/>
</dbReference>
<accession>A0A7C9HRG1</accession>
<keyword evidence="2" id="KW-1185">Reference proteome</keyword>
<dbReference type="Proteomes" id="UP000483286">
    <property type="component" value="Unassembled WGS sequence"/>
</dbReference>
<gene>
    <name evidence="1" type="ORF">GO986_09270</name>
</gene>
<evidence type="ECO:0000313" key="1">
    <source>
        <dbReference type="EMBL" id="MVN86954.1"/>
    </source>
</evidence>
<sequence length="97" mass="11275">MFSLFRKPKPSPYVKQDSPQVFRVRVRTRPHGELVEFRFTKGAHIGADEGGFLFRKPVVSPQHLDRGELLVRFDRAYRVTATEGENLDFVPVSEWED</sequence>
<dbReference type="RefSeq" id="WP_157459013.1">
    <property type="nucleotide sequence ID" value="NZ_WQLB01000010.1"/>
</dbReference>
<organism evidence="1 2">
    <name type="scientific">Deinococcus arboris</name>
    <dbReference type="NCBI Taxonomy" id="2682977"/>
    <lineage>
        <taxon>Bacteria</taxon>
        <taxon>Thermotogati</taxon>
        <taxon>Deinococcota</taxon>
        <taxon>Deinococci</taxon>
        <taxon>Deinococcales</taxon>
        <taxon>Deinococcaceae</taxon>
        <taxon>Deinococcus</taxon>
    </lineage>
</organism>
<comment type="caution">
    <text evidence="1">The sequence shown here is derived from an EMBL/GenBank/DDBJ whole genome shotgun (WGS) entry which is preliminary data.</text>
</comment>
<dbReference type="AlphaFoldDB" id="A0A7C9HRG1"/>
<reference evidence="1 2" key="1">
    <citation type="submission" date="2019-12" db="EMBL/GenBank/DDBJ databases">
        <title>Deinococcus sp. HMF7620 Genome sequencing and assembly.</title>
        <authorList>
            <person name="Kang H."/>
            <person name="Kim H."/>
            <person name="Joh K."/>
        </authorList>
    </citation>
    <scope>NUCLEOTIDE SEQUENCE [LARGE SCALE GENOMIC DNA]</scope>
    <source>
        <strain evidence="1 2">HMF7620</strain>
    </source>
</reference>
<protein>
    <submittedName>
        <fullName evidence="1">Uncharacterized protein</fullName>
    </submittedName>
</protein>
<proteinExistence type="predicted"/>
<evidence type="ECO:0000313" key="2">
    <source>
        <dbReference type="Proteomes" id="UP000483286"/>
    </source>
</evidence>
<name>A0A7C9HRG1_9DEIO</name>